<feature type="transmembrane region" description="Helical" evidence="6">
    <location>
        <begin position="31"/>
        <end position="54"/>
    </location>
</feature>
<feature type="transmembrane region" description="Helical" evidence="6">
    <location>
        <begin position="172"/>
        <end position="193"/>
    </location>
</feature>
<dbReference type="OrthoDB" id="6730379at2759"/>
<dbReference type="STRING" id="765440.A0A0C3G3W7"/>
<dbReference type="HOGENOM" id="CLU_1175814_0_0_1"/>
<comment type="subcellular location">
    <subcellularLocation>
        <location evidence="1">Membrane</location>
        <topology evidence="1">Multi-pass membrane protein</topology>
    </subcellularLocation>
</comment>
<evidence type="ECO:0000256" key="4">
    <source>
        <dbReference type="ARBA" id="ARBA00022989"/>
    </source>
</evidence>
<protein>
    <recommendedName>
        <fullName evidence="9">Major facilitator superfamily (MFS) profile domain-containing protein</fullName>
    </recommendedName>
</protein>
<dbReference type="Gene3D" id="1.20.1250.20">
    <property type="entry name" value="MFS general substrate transporter like domains"/>
    <property type="match status" value="1"/>
</dbReference>
<dbReference type="PANTHER" id="PTHR43791">
    <property type="entry name" value="PERMEASE-RELATED"/>
    <property type="match status" value="1"/>
</dbReference>
<organism evidence="7 8">
    <name type="scientific">Piloderma croceum (strain F 1598)</name>
    <dbReference type="NCBI Taxonomy" id="765440"/>
    <lineage>
        <taxon>Eukaryota</taxon>
        <taxon>Fungi</taxon>
        <taxon>Dikarya</taxon>
        <taxon>Basidiomycota</taxon>
        <taxon>Agaricomycotina</taxon>
        <taxon>Agaricomycetes</taxon>
        <taxon>Agaricomycetidae</taxon>
        <taxon>Atheliales</taxon>
        <taxon>Atheliaceae</taxon>
        <taxon>Piloderma</taxon>
    </lineage>
</organism>
<reference evidence="7 8" key="1">
    <citation type="submission" date="2014-04" db="EMBL/GenBank/DDBJ databases">
        <authorList>
            <consortium name="DOE Joint Genome Institute"/>
            <person name="Kuo A."/>
            <person name="Tarkka M."/>
            <person name="Buscot F."/>
            <person name="Kohler A."/>
            <person name="Nagy L.G."/>
            <person name="Floudas D."/>
            <person name="Copeland A."/>
            <person name="Barry K.W."/>
            <person name="Cichocki N."/>
            <person name="Veneault-Fourrey C."/>
            <person name="LaButti K."/>
            <person name="Lindquist E.A."/>
            <person name="Lipzen A."/>
            <person name="Lundell T."/>
            <person name="Morin E."/>
            <person name="Murat C."/>
            <person name="Sun H."/>
            <person name="Tunlid A."/>
            <person name="Henrissat B."/>
            <person name="Grigoriev I.V."/>
            <person name="Hibbett D.S."/>
            <person name="Martin F."/>
            <person name="Nordberg H.P."/>
            <person name="Cantor M.N."/>
            <person name="Hua S.X."/>
        </authorList>
    </citation>
    <scope>NUCLEOTIDE SEQUENCE [LARGE SCALE GENOMIC DNA]</scope>
    <source>
        <strain evidence="7 8">F 1598</strain>
    </source>
</reference>
<dbReference type="GO" id="GO:0016020">
    <property type="term" value="C:membrane"/>
    <property type="evidence" value="ECO:0007669"/>
    <property type="project" value="UniProtKB-SubCell"/>
</dbReference>
<feature type="transmembrane region" description="Helical" evidence="6">
    <location>
        <begin position="138"/>
        <end position="160"/>
    </location>
</feature>
<accession>A0A0C3G3W7</accession>
<dbReference type="GO" id="GO:0033229">
    <property type="term" value="F:cysteine transmembrane transporter activity"/>
    <property type="evidence" value="ECO:0007669"/>
    <property type="project" value="TreeGrafter"/>
</dbReference>
<keyword evidence="2" id="KW-0813">Transport</keyword>
<dbReference type="PANTHER" id="PTHR43791:SF63">
    <property type="entry name" value="HIGH AFFINITY CYSTEINE TRANSPORTER"/>
    <property type="match status" value="1"/>
</dbReference>
<evidence type="ECO:0000256" key="1">
    <source>
        <dbReference type="ARBA" id="ARBA00004141"/>
    </source>
</evidence>
<dbReference type="Proteomes" id="UP000054166">
    <property type="component" value="Unassembled WGS sequence"/>
</dbReference>
<evidence type="ECO:0000313" key="8">
    <source>
        <dbReference type="Proteomes" id="UP000054166"/>
    </source>
</evidence>
<evidence type="ECO:0000313" key="7">
    <source>
        <dbReference type="EMBL" id="KIM90995.1"/>
    </source>
</evidence>
<feature type="transmembrane region" description="Helical" evidence="6">
    <location>
        <begin position="205"/>
        <end position="224"/>
    </location>
</feature>
<reference evidence="8" key="2">
    <citation type="submission" date="2015-01" db="EMBL/GenBank/DDBJ databases">
        <title>Evolutionary Origins and Diversification of the Mycorrhizal Mutualists.</title>
        <authorList>
            <consortium name="DOE Joint Genome Institute"/>
            <consortium name="Mycorrhizal Genomics Consortium"/>
            <person name="Kohler A."/>
            <person name="Kuo A."/>
            <person name="Nagy L.G."/>
            <person name="Floudas D."/>
            <person name="Copeland A."/>
            <person name="Barry K.W."/>
            <person name="Cichocki N."/>
            <person name="Veneault-Fourrey C."/>
            <person name="LaButti K."/>
            <person name="Lindquist E.A."/>
            <person name="Lipzen A."/>
            <person name="Lundell T."/>
            <person name="Morin E."/>
            <person name="Murat C."/>
            <person name="Riley R."/>
            <person name="Ohm R."/>
            <person name="Sun H."/>
            <person name="Tunlid A."/>
            <person name="Henrissat B."/>
            <person name="Grigoriev I.V."/>
            <person name="Hibbett D.S."/>
            <person name="Martin F."/>
        </authorList>
    </citation>
    <scope>NUCLEOTIDE SEQUENCE [LARGE SCALE GENOMIC DNA]</scope>
    <source>
        <strain evidence="8">F 1598</strain>
    </source>
</reference>
<dbReference type="InParanoid" id="A0A0C3G3W7"/>
<keyword evidence="8" id="KW-1185">Reference proteome</keyword>
<feature type="transmembrane region" description="Helical" evidence="6">
    <location>
        <begin position="87"/>
        <end position="107"/>
    </location>
</feature>
<evidence type="ECO:0000256" key="2">
    <source>
        <dbReference type="ARBA" id="ARBA00022448"/>
    </source>
</evidence>
<keyword evidence="3 6" id="KW-0812">Transmembrane</keyword>
<sequence length="236" mass="26238">MFDRAFKPSIIGWGVVLTSTAACTTFTELVILRTLLGIVECVCQTAFVFLATVWHTRDEQALVIGSFYSMNGLQCVEEHAKLKSWQIAFTLLGCLTVVWGIFVSWWLPDSSSRAKCFSAEDRLLLAERVLEAFFDPTVWAVVLIPFTNALPGGLAVFSNILLKAFGFTQLQIFLLVIAQGAIIMSFLFTAVYLSKFYSQKLLFEFIFTLPSVAGTIVLMTVPTTHHNTKVGLLLAF</sequence>
<name>A0A0C3G3W7_PILCF</name>
<keyword evidence="4 6" id="KW-1133">Transmembrane helix</keyword>
<proteinExistence type="predicted"/>
<evidence type="ECO:0008006" key="9">
    <source>
        <dbReference type="Google" id="ProtNLM"/>
    </source>
</evidence>
<gene>
    <name evidence="7" type="ORF">PILCRDRAFT_764847</name>
</gene>
<evidence type="ECO:0000256" key="6">
    <source>
        <dbReference type="SAM" id="Phobius"/>
    </source>
</evidence>
<keyword evidence="5 6" id="KW-0472">Membrane</keyword>
<dbReference type="AlphaFoldDB" id="A0A0C3G3W7"/>
<evidence type="ECO:0000256" key="5">
    <source>
        <dbReference type="ARBA" id="ARBA00023136"/>
    </source>
</evidence>
<evidence type="ECO:0000256" key="3">
    <source>
        <dbReference type="ARBA" id="ARBA00022692"/>
    </source>
</evidence>
<dbReference type="SUPFAM" id="SSF103473">
    <property type="entry name" value="MFS general substrate transporter"/>
    <property type="match status" value="1"/>
</dbReference>
<dbReference type="PROSITE" id="PS51257">
    <property type="entry name" value="PROKAR_LIPOPROTEIN"/>
    <property type="match status" value="1"/>
</dbReference>
<dbReference type="InterPro" id="IPR036259">
    <property type="entry name" value="MFS_trans_sf"/>
</dbReference>
<dbReference type="EMBL" id="KN832972">
    <property type="protein sequence ID" value="KIM90995.1"/>
    <property type="molecule type" value="Genomic_DNA"/>
</dbReference>